<dbReference type="RefSeq" id="WP_006546147.1">
    <property type="nucleotide sequence ID" value="NZ_DS999540.1"/>
</dbReference>
<dbReference type="Pfam" id="PF12982">
    <property type="entry name" value="DUF3866"/>
    <property type="match status" value="1"/>
</dbReference>
<comment type="caution">
    <text evidence="1">The sequence shown here is derived from an EMBL/GenBank/DDBJ whole genome shotgun (WGS) entry which is preliminary data.</text>
</comment>
<organism evidence="1 2">
    <name type="scientific">Gleimia coleocanis DSM 15436</name>
    <dbReference type="NCBI Taxonomy" id="525245"/>
    <lineage>
        <taxon>Bacteria</taxon>
        <taxon>Bacillati</taxon>
        <taxon>Actinomycetota</taxon>
        <taxon>Actinomycetes</taxon>
        <taxon>Actinomycetales</taxon>
        <taxon>Actinomycetaceae</taxon>
        <taxon>Gleimia</taxon>
    </lineage>
</organism>
<dbReference type="STRING" id="525245.HMPREF0044_1289"/>
<reference evidence="1 2" key="1">
    <citation type="submission" date="2009-01" db="EMBL/GenBank/DDBJ databases">
        <authorList>
            <person name="Qin X."/>
            <person name="Bachman B."/>
            <person name="Battles P."/>
            <person name="Bell A."/>
            <person name="Bess C."/>
            <person name="Bickham C."/>
            <person name="Chaboub L."/>
            <person name="Chen D."/>
            <person name="Coyle M."/>
            <person name="Deiros D.R."/>
            <person name="Dinh H."/>
            <person name="Forbes L."/>
            <person name="Fowler G."/>
            <person name="Francisco L."/>
            <person name="Fu Q."/>
            <person name="Gubbala S."/>
            <person name="Hale W."/>
            <person name="Han Y."/>
            <person name="Hemphill L."/>
            <person name="Highlander S.K."/>
            <person name="Hirani K."/>
            <person name="Hogues M."/>
            <person name="Jackson L."/>
            <person name="Jakkamsetti A."/>
            <person name="Javaid M."/>
            <person name="Jiang H."/>
            <person name="Korchina V."/>
            <person name="Kovar C."/>
            <person name="Lara F."/>
            <person name="Lee S."/>
            <person name="Mata R."/>
            <person name="Mathew T."/>
            <person name="Moen C."/>
            <person name="Morales K."/>
            <person name="Munidasa M."/>
            <person name="Nazareth L."/>
            <person name="Ngo R."/>
            <person name="Nguyen L."/>
            <person name="Okwuonu G."/>
            <person name="Ongeri F."/>
            <person name="Patil S."/>
            <person name="Petrosino J."/>
            <person name="Pham C."/>
            <person name="Pham P."/>
            <person name="Pu L.-L."/>
            <person name="Puazo M."/>
            <person name="Raj R."/>
            <person name="Reid J."/>
            <person name="Rouhana J."/>
            <person name="Saada N."/>
            <person name="Shang Y."/>
            <person name="Simmons D."/>
            <person name="Thornton R."/>
            <person name="Warren J."/>
            <person name="Weissenberger G."/>
            <person name="Zhang J."/>
            <person name="Zhang L."/>
            <person name="Zhou C."/>
            <person name="Zhu D."/>
            <person name="Muzny D."/>
            <person name="Worley K."/>
            <person name="Gibbs R."/>
        </authorList>
    </citation>
    <scope>NUCLEOTIDE SEQUENCE [LARGE SCALE GENOMIC DNA]</scope>
    <source>
        <strain evidence="1 2">DSM 15436</strain>
    </source>
</reference>
<dbReference type="AlphaFoldDB" id="C0W1J9"/>
<dbReference type="eggNOG" id="COG3502">
    <property type="taxonomic scope" value="Bacteria"/>
</dbReference>
<evidence type="ECO:0000313" key="2">
    <source>
        <dbReference type="Proteomes" id="UP000010301"/>
    </source>
</evidence>
<name>C0W1J9_9ACTO</name>
<protein>
    <recommendedName>
        <fullName evidence="3">DUF3866 domain-containing protein</fullName>
    </recommendedName>
</protein>
<keyword evidence="2" id="KW-1185">Reference proteome</keyword>
<dbReference type="EMBL" id="ACFG01000034">
    <property type="protein sequence ID" value="EEH63365.1"/>
    <property type="molecule type" value="Genomic_DNA"/>
</dbReference>
<dbReference type="Proteomes" id="UP000010301">
    <property type="component" value="Unassembled WGS sequence"/>
</dbReference>
<accession>C0W1J9</accession>
<gene>
    <name evidence="1" type="ORF">HMPREF0044_1289</name>
</gene>
<proteinExistence type="predicted"/>
<sequence>MQRNAVVTEIKRQWADVVQFQAEITEAPHDAGLFLPGESLRGIAYISLVGPVNVGDKVRLEVSVLAKKLGTGGDASTLSVESLPADSLPEIGHVMKARYTPHQLMVLGAEEEDSPYRAQIQACDSLDGTPVIVADLHSAVPAIVAGIHSVHEGARITYIQDDTAALPLGYSMALAQMRENGALTATVSSGQCFGGDFEAASMPSALLVAKAVTNPDYIVVSQGPGNLGTGVKWGFSGVNAASTMNIASVLGGKVYGVVRASEADERPRHRGISHHSVSVLNELTLVPVILPVPALPSDQDPLTAKLFNSRLAELSIKHQVISVPVEDCRLALVNPPAALRTMGRCLEEDELAFTTAAAAGIYAASH</sequence>
<dbReference type="InterPro" id="IPR024479">
    <property type="entry name" value="DUF3866"/>
</dbReference>
<dbReference type="HOGENOM" id="CLU_042007_0_0_11"/>
<evidence type="ECO:0000313" key="1">
    <source>
        <dbReference type="EMBL" id="EEH63365.1"/>
    </source>
</evidence>
<evidence type="ECO:0008006" key="3">
    <source>
        <dbReference type="Google" id="ProtNLM"/>
    </source>
</evidence>